<dbReference type="InterPro" id="IPR050541">
    <property type="entry name" value="LRR_TM_domain-containing"/>
</dbReference>
<accession>A0A3B3WJY7</accession>
<dbReference type="PANTHER" id="PTHR24369:SF214">
    <property type="entry name" value="GLYCOPROTEIN V PLATELET"/>
    <property type="match status" value="1"/>
</dbReference>
<dbReference type="PROSITE" id="PS51450">
    <property type="entry name" value="LRR"/>
    <property type="match status" value="2"/>
</dbReference>
<evidence type="ECO:0000256" key="4">
    <source>
        <dbReference type="SAM" id="SignalP"/>
    </source>
</evidence>
<reference evidence="6" key="1">
    <citation type="submission" date="2025-08" db="UniProtKB">
        <authorList>
            <consortium name="Ensembl"/>
        </authorList>
    </citation>
    <scope>IDENTIFICATION</scope>
</reference>
<evidence type="ECO:0000256" key="1">
    <source>
        <dbReference type="ARBA" id="ARBA00022614"/>
    </source>
</evidence>
<dbReference type="FunFam" id="3.80.10.10:FF:001164">
    <property type="entry name" value="GH01279p"/>
    <property type="match status" value="1"/>
</dbReference>
<dbReference type="STRING" id="48701.ENSPMEP00000003042"/>
<keyword evidence="7" id="KW-1185">Reference proteome</keyword>
<evidence type="ECO:0000313" key="7">
    <source>
        <dbReference type="Proteomes" id="UP000261480"/>
    </source>
</evidence>
<dbReference type="PANTHER" id="PTHR24369">
    <property type="entry name" value="ANTIGEN BSP, PUTATIVE-RELATED"/>
    <property type="match status" value="1"/>
</dbReference>
<dbReference type="SMART" id="SM00364">
    <property type="entry name" value="LRR_BAC"/>
    <property type="match status" value="5"/>
</dbReference>
<evidence type="ECO:0000313" key="6">
    <source>
        <dbReference type="Ensembl" id="ENSPMEP00000003042.1"/>
    </source>
</evidence>
<evidence type="ECO:0000256" key="3">
    <source>
        <dbReference type="ARBA" id="ARBA00022737"/>
    </source>
</evidence>
<feature type="chain" id="PRO_5017421397" description="LRRCT domain-containing protein" evidence="4">
    <location>
        <begin position="22"/>
        <end position="502"/>
    </location>
</feature>
<name>A0A3B3WJY7_9TELE</name>
<dbReference type="Gene3D" id="3.80.10.10">
    <property type="entry name" value="Ribonuclease Inhibitor"/>
    <property type="match status" value="3"/>
</dbReference>
<sequence length="502" mass="57313">LLNLCLGRTLLVLLLCRIGNSTCPYKCQCFTELQVLCADERMSSLPRDISRQVREVIIMTSSLAYLFSNSLMESPQLTKLIFLNNALKSIHLTAFEHLTELQELELSGNPNLDHLYLGTFSKQEKLNKLLLNYNSLETILPGLFDPLTQLEVLQMKSNVLSDLPPFLFRNLRETFSGLASLEILKLGNNLIGNLTSDTFRNTSQLTELHLEWNEIAQLDDGIFSALANLSVLNLRGNRLTSFADKAFGGEPTNLKELNLKGNRLTELSLENLSSLTDLTLSDNQLSSLTENLFRNLTSLERLDLSDNQLTSLPEGIFKDLLSIEVINLHNNNLTELDSKLFQDQVLLKRLYLSDNQLETLQLGLFDNFILRPTVRLHGNPWRCECQLWYLHNWLIQNLQDVELLDLVACERPDSLRKRTLVSIRRDQLVCHRSADWMSEPNSCSLQVSNDTVVVRCSVEKCSPMTVKVQFQEENGEVREHILEKESDKAQCSNEMLRERTID</sequence>
<keyword evidence="1" id="KW-0433">Leucine-rich repeat</keyword>
<dbReference type="SMART" id="SM00365">
    <property type="entry name" value="LRR_SD22"/>
    <property type="match status" value="4"/>
</dbReference>
<dbReference type="InterPro" id="IPR032675">
    <property type="entry name" value="LRR_dom_sf"/>
</dbReference>
<feature type="signal peptide" evidence="4">
    <location>
        <begin position="1"/>
        <end position="21"/>
    </location>
</feature>
<dbReference type="GO" id="GO:0005886">
    <property type="term" value="C:plasma membrane"/>
    <property type="evidence" value="ECO:0007669"/>
    <property type="project" value="TreeGrafter"/>
</dbReference>
<proteinExistence type="predicted"/>
<dbReference type="AlphaFoldDB" id="A0A3B3WJY7"/>
<dbReference type="Pfam" id="PF13855">
    <property type="entry name" value="LRR_8"/>
    <property type="match status" value="3"/>
</dbReference>
<dbReference type="InterPro" id="IPR000483">
    <property type="entry name" value="Cys-rich_flank_reg_C"/>
</dbReference>
<evidence type="ECO:0000259" key="5">
    <source>
        <dbReference type="SMART" id="SM00082"/>
    </source>
</evidence>
<keyword evidence="2 4" id="KW-0732">Signal</keyword>
<dbReference type="SUPFAM" id="SSF52058">
    <property type="entry name" value="L domain-like"/>
    <property type="match status" value="1"/>
</dbReference>
<dbReference type="Proteomes" id="UP000261480">
    <property type="component" value="Unplaced"/>
</dbReference>
<dbReference type="InterPro" id="IPR001611">
    <property type="entry name" value="Leu-rich_rpt"/>
</dbReference>
<dbReference type="Ensembl" id="ENSPMET00000011514.1">
    <property type="protein sequence ID" value="ENSPMEP00000003042.1"/>
    <property type="gene ID" value="ENSPMEG00000004133.1"/>
</dbReference>
<dbReference type="SMART" id="SM00369">
    <property type="entry name" value="LRR_TYP"/>
    <property type="match status" value="12"/>
</dbReference>
<reference evidence="6" key="2">
    <citation type="submission" date="2025-09" db="UniProtKB">
        <authorList>
            <consortium name="Ensembl"/>
        </authorList>
    </citation>
    <scope>IDENTIFICATION</scope>
</reference>
<feature type="domain" description="LRRCT" evidence="5">
    <location>
        <begin position="379"/>
        <end position="431"/>
    </location>
</feature>
<dbReference type="InterPro" id="IPR003591">
    <property type="entry name" value="Leu-rich_rpt_typical-subtyp"/>
</dbReference>
<protein>
    <recommendedName>
        <fullName evidence="5">LRRCT domain-containing protein</fullName>
    </recommendedName>
</protein>
<keyword evidence="3" id="KW-0677">Repeat</keyword>
<dbReference type="PRINTS" id="PR00019">
    <property type="entry name" value="LEURICHRPT"/>
</dbReference>
<organism evidence="6 7">
    <name type="scientific">Poecilia mexicana</name>
    <dbReference type="NCBI Taxonomy" id="48701"/>
    <lineage>
        <taxon>Eukaryota</taxon>
        <taxon>Metazoa</taxon>
        <taxon>Chordata</taxon>
        <taxon>Craniata</taxon>
        <taxon>Vertebrata</taxon>
        <taxon>Euteleostomi</taxon>
        <taxon>Actinopterygii</taxon>
        <taxon>Neopterygii</taxon>
        <taxon>Teleostei</taxon>
        <taxon>Neoteleostei</taxon>
        <taxon>Acanthomorphata</taxon>
        <taxon>Ovalentaria</taxon>
        <taxon>Atherinomorphae</taxon>
        <taxon>Cyprinodontiformes</taxon>
        <taxon>Poeciliidae</taxon>
        <taxon>Poeciliinae</taxon>
        <taxon>Poecilia</taxon>
    </lineage>
</organism>
<evidence type="ECO:0000256" key="2">
    <source>
        <dbReference type="ARBA" id="ARBA00022729"/>
    </source>
</evidence>
<dbReference type="SMART" id="SM00082">
    <property type="entry name" value="LRRCT"/>
    <property type="match status" value="1"/>
</dbReference>